<comment type="similarity">
    <text evidence="2">In the N-terminal section; belongs to the glycosyltransferase 51 family.</text>
</comment>
<keyword evidence="9" id="KW-0378">Hydrolase</keyword>
<evidence type="ECO:0000259" key="19">
    <source>
        <dbReference type="Pfam" id="PF00905"/>
    </source>
</evidence>
<dbReference type="InterPro" id="IPR001460">
    <property type="entry name" value="PCN-bd_Tpept"/>
</dbReference>
<evidence type="ECO:0000256" key="2">
    <source>
        <dbReference type="ARBA" id="ARBA00007739"/>
    </source>
</evidence>
<gene>
    <name evidence="21" type="ORF">GH754_11580</name>
</gene>
<dbReference type="InterPro" id="IPR012338">
    <property type="entry name" value="Beta-lactam/transpept-like"/>
</dbReference>
<dbReference type="GO" id="GO:0009252">
    <property type="term" value="P:peptidoglycan biosynthetic process"/>
    <property type="evidence" value="ECO:0007669"/>
    <property type="project" value="UniProtKB-KW"/>
</dbReference>
<dbReference type="EMBL" id="WJNH01000007">
    <property type="protein sequence ID" value="MRG86950.1"/>
    <property type="molecule type" value="Genomic_DNA"/>
</dbReference>
<feature type="domain" description="Penicillin-binding protein transpeptidase" evidence="19">
    <location>
        <begin position="330"/>
        <end position="603"/>
    </location>
</feature>
<evidence type="ECO:0000256" key="6">
    <source>
        <dbReference type="ARBA" id="ARBA00022676"/>
    </source>
</evidence>
<accession>A0A6G1X7U6</accession>
<dbReference type="InterPro" id="IPR050396">
    <property type="entry name" value="Glycosyltr_51/Transpeptidase"/>
</dbReference>
<dbReference type="GO" id="GO:0030288">
    <property type="term" value="C:outer membrane-bounded periplasmic space"/>
    <property type="evidence" value="ECO:0007669"/>
    <property type="project" value="TreeGrafter"/>
</dbReference>
<evidence type="ECO:0000259" key="20">
    <source>
        <dbReference type="Pfam" id="PF00912"/>
    </source>
</evidence>
<keyword evidence="10" id="KW-0133">Cell shape</keyword>
<evidence type="ECO:0000256" key="5">
    <source>
        <dbReference type="ARBA" id="ARBA00022670"/>
    </source>
</evidence>
<evidence type="ECO:0000256" key="8">
    <source>
        <dbReference type="ARBA" id="ARBA00022692"/>
    </source>
</evidence>
<dbReference type="Gene3D" id="3.40.710.10">
    <property type="entry name" value="DD-peptidase/beta-lactamase superfamily"/>
    <property type="match status" value="1"/>
</dbReference>
<feature type="domain" description="Glycosyl transferase family 51" evidence="20">
    <location>
        <begin position="66"/>
        <end position="239"/>
    </location>
</feature>
<protein>
    <submittedName>
        <fullName evidence="21">PBP1A family penicillin-binding protein</fullName>
    </submittedName>
</protein>
<keyword evidence="14" id="KW-0511">Multifunctional enzyme</keyword>
<evidence type="ECO:0000256" key="12">
    <source>
        <dbReference type="ARBA" id="ARBA00022989"/>
    </source>
</evidence>
<dbReference type="Proteomes" id="UP000480185">
    <property type="component" value="Unassembled WGS sequence"/>
</dbReference>
<keyword evidence="6" id="KW-0328">Glycosyltransferase</keyword>
<dbReference type="GO" id="GO:0008955">
    <property type="term" value="F:peptidoglycan glycosyltransferase activity"/>
    <property type="evidence" value="ECO:0007669"/>
    <property type="project" value="UniProtKB-EC"/>
</dbReference>
<dbReference type="SUPFAM" id="SSF56601">
    <property type="entry name" value="beta-lactamase/transpeptidase-like"/>
    <property type="match status" value="1"/>
</dbReference>
<evidence type="ECO:0000256" key="18">
    <source>
        <dbReference type="SAM" id="Phobius"/>
    </source>
</evidence>
<dbReference type="RefSeq" id="WP_153728851.1">
    <property type="nucleotide sequence ID" value="NZ_WJNH01000007.1"/>
</dbReference>
<evidence type="ECO:0000256" key="13">
    <source>
        <dbReference type="ARBA" id="ARBA00023136"/>
    </source>
</evidence>
<evidence type="ECO:0000256" key="17">
    <source>
        <dbReference type="ARBA" id="ARBA00049902"/>
    </source>
</evidence>
<evidence type="ECO:0000256" key="7">
    <source>
        <dbReference type="ARBA" id="ARBA00022679"/>
    </source>
</evidence>
<evidence type="ECO:0000313" key="21">
    <source>
        <dbReference type="EMBL" id="MRG86950.1"/>
    </source>
</evidence>
<sequence>MKQRSGKHNASKKHPALKWGGILILSTLLLGVIGYLIIIIGGKMVVDDRGFVFSEATVIETAEGVEVATLYSENRTFIPIDQIPKHVQNAFIAIEDQRFYEHAGVDMVSVGRALYKDILALEKVEGASTITQQLVKNLFLTNDKSWLRKTKEVMGAIYLERTLSKPKILEYYLNEIYFGHGVYGIEKAAQFYFGKSVSELTLSEGAMLAAIPKSPTHYSPIDHPEQVKERRNLVLASMQDLNMIDAQEMTSLQGRTTEINQGEQVERPWIESYVDLVLKEMEDKYHISAKEVYRGGYKIVTGINPTIQKVAYEHFQNDQYFNGSTEGMEGVFILMDQETGAIVAALGGRQFERGDLNRVFVKRQPGSIFKPLAVYGPALETGDYHPYSLLVDEKLTYGETYTPENFNDVYEGRVSMYDAVKDSKNATAVWLLNEMGVPFAKQYLSSMGMKIPDKNLSIALGGLTEGITPLDMVKAYRAFAHKGSTVEPYTILKVKNRDDEILEKAEIQEKEVFHPQTAWNMTKMLQAVVKSGTGSSGNFPKALAGKTGSTEHPHHPKAYKDVWFTGYTPQFVGAVWMGYDRTDEDHYVKSGSRMPTELMKDILTEVDKEQNLASHFKQPDNVHDLPDPISLPEITDLHAEKTFGFFKGVSAKLTWTPVEDERVVYHVYQRTNDGSERIGTVEGQGEFQDFDLRMFDEKTYYVIPYNPLTKQEGKRSNEVTLD</sequence>
<dbReference type="GO" id="GO:0071555">
    <property type="term" value="P:cell wall organization"/>
    <property type="evidence" value="ECO:0007669"/>
    <property type="project" value="UniProtKB-KW"/>
</dbReference>
<dbReference type="OrthoDB" id="9766909at2"/>
<evidence type="ECO:0000256" key="1">
    <source>
        <dbReference type="ARBA" id="ARBA00007090"/>
    </source>
</evidence>
<keyword evidence="15" id="KW-0961">Cell wall biogenesis/degradation</keyword>
<dbReference type="SUPFAM" id="SSF53955">
    <property type="entry name" value="Lysozyme-like"/>
    <property type="match status" value="1"/>
</dbReference>
<evidence type="ECO:0000256" key="15">
    <source>
        <dbReference type="ARBA" id="ARBA00023316"/>
    </source>
</evidence>
<keyword evidence="12 18" id="KW-1133">Transmembrane helix</keyword>
<keyword evidence="7" id="KW-0808">Transferase</keyword>
<dbReference type="GO" id="GO:0006508">
    <property type="term" value="P:proteolysis"/>
    <property type="evidence" value="ECO:0007669"/>
    <property type="project" value="UniProtKB-KW"/>
</dbReference>
<reference evidence="21 22" key="1">
    <citation type="submission" date="2019-11" db="EMBL/GenBank/DDBJ databases">
        <authorList>
            <person name="Li J."/>
        </authorList>
    </citation>
    <scope>NUCLEOTIDE SEQUENCE [LARGE SCALE GENOMIC DNA]</scope>
    <source>
        <strain evidence="21 22">J4</strain>
    </source>
</reference>
<dbReference type="Gene3D" id="1.10.3810.10">
    <property type="entry name" value="Biosynthetic peptidoglycan transglycosylase-like"/>
    <property type="match status" value="1"/>
</dbReference>
<dbReference type="FunFam" id="1.10.3810.10:FF:000001">
    <property type="entry name" value="Penicillin-binding protein 1A"/>
    <property type="match status" value="1"/>
</dbReference>
<comment type="catalytic activity">
    <reaction evidence="17">
        <text>[GlcNAc-(1-&gt;4)-Mur2Ac(oyl-L-Ala-gamma-D-Glu-L-Lys-D-Ala-D-Ala)](n)-di-trans,octa-cis-undecaprenyl diphosphate + beta-D-GlcNAc-(1-&gt;4)-Mur2Ac(oyl-L-Ala-gamma-D-Glu-L-Lys-D-Ala-D-Ala)-di-trans,octa-cis-undecaprenyl diphosphate = [GlcNAc-(1-&gt;4)-Mur2Ac(oyl-L-Ala-gamma-D-Glu-L-Lys-D-Ala-D-Ala)](n+1)-di-trans,octa-cis-undecaprenyl diphosphate + di-trans,octa-cis-undecaprenyl diphosphate + H(+)</text>
        <dbReference type="Rhea" id="RHEA:23708"/>
        <dbReference type="Rhea" id="RHEA-COMP:9602"/>
        <dbReference type="Rhea" id="RHEA-COMP:9603"/>
        <dbReference type="ChEBI" id="CHEBI:15378"/>
        <dbReference type="ChEBI" id="CHEBI:58405"/>
        <dbReference type="ChEBI" id="CHEBI:60033"/>
        <dbReference type="ChEBI" id="CHEBI:78435"/>
        <dbReference type="EC" id="2.4.99.28"/>
    </reaction>
</comment>
<evidence type="ECO:0000256" key="16">
    <source>
        <dbReference type="ARBA" id="ARBA00034000"/>
    </source>
</evidence>
<name>A0A6G1X7U6_9BACI</name>
<evidence type="ECO:0000256" key="14">
    <source>
        <dbReference type="ARBA" id="ARBA00023268"/>
    </source>
</evidence>
<evidence type="ECO:0000313" key="22">
    <source>
        <dbReference type="Proteomes" id="UP000480185"/>
    </source>
</evidence>
<dbReference type="InterPro" id="IPR001264">
    <property type="entry name" value="Glyco_trans_51"/>
</dbReference>
<keyword evidence="22" id="KW-1185">Reference proteome</keyword>
<dbReference type="GO" id="GO:0009002">
    <property type="term" value="F:serine-type D-Ala-D-Ala carboxypeptidase activity"/>
    <property type="evidence" value="ECO:0007669"/>
    <property type="project" value="UniProtKB-EC"/>
</dbReference>
<dbReference type="Pfam" id="PF00912">
    <property type="entry name" value="Transgly"/>
    <property type="match status" value="1"/>
</dbReference>
<dbReference type="PANTHER" id="PTHR32282">
    <property type="entry name" value="BINDING PROTEIN TRANSPEPTIDASE, PUTATIVE-RELATED"/>
    <property type="match status" value="1"/>
</dbReference>
<dbReference type="GO" id="GO:0008658">
    <property type="term" value="F:penicillin binding"/>
    <property type="evidence" value="ECO:0007669"/>
    <property type="project" value="InterPro"/>
</dbReference>
<keyword evidence="13 18" id="KW-0472">Membrane</keyword>
<dbReference type="InterPro" id="IPR036950">
    <property type="entry name" value="PBP_transglycosylase"/>
</dbReference>
<keyword evidence="3" id="KW-1003">Cell membrane</keyword>
<evidence type="ECO:0000256" key="11">
    <source>
        <dbReference type="ARBA" id="ARBA00022984"/>
    </source>
</evidence>
<dbReference type="NCBIfam" id="TIGR02074">
    <property type="entry name" value="PBP_1a_fam"/>
    <property type="match status" value="1"/>
</dbReference>
<dbReference type="AlphaFoldDB" id="A0A6G1X7U6"/>
<comment type="catalytic activity">
    <reaction evidence="16">
        <text>Preferential cleavage: (Ac)2-L-Lys-D-Ala-|-D-Ala. Also transpeptidation of peptidyl-alanyl moieties that are N-acyl substituents of D-alanine.</text>
        <dbReference type="EC" id="3.4.16.4"/>
    </reaction>
</comment>
<keyword evidence="5" id="KW-0645">Protease</keyword>
<proteinExistence type="inferred from homology"/>
<evidence type="ECO:0000256" key="10">
    <source>
        <dbReference type="ARBA" id="ARBA00022960"/>
    </source>
</evidence>
<evidence type="ECO:0000256" key="3">
    <source>
        <dbReference type="ARBA" id="ARBA00022475"/>
    </source>
</evidence>
<evidence type="ECO:0000256" key="4">
    <source>
        <dbReference type="ARBA" id="ARBA00022645"/>
    </source>
</evidence>
<keyword evidence="8 18" id="KW-0812">Transmembrane</keyword>
<dbReference type="PANTHER" id="PTHR32282:SF32">
    <property type="entry name" value="PENICILLIN-BINDING PROTEIN 2A"/>
    <property type="match status" value="1"/>
</dbReference>
<keyword evidence="11" id="KW-0573">Peptidoglycan synthesis</keyword>
<comment type="similarity">
    <text evidence="1">In the C-terminal section; belongs to the transpeptidase family.</text>
</comment>
<organism evidence="21 22">
    <name type="scientific">Salinibacillus xinjiangensis</name>
    <dbReference type="NCBI Taxonomy" id="1229268"/>
    <lineage>
        <taxon>Bacteria</taxon>
        <taxon>Bacillati</taxon>
        <taxon>Bacillota</taxon>
        <taxon>Bacilli</taxon>
        <taxon>Bacillales</taxon>
        <taxon>Bacillaceae</taxon>
        <taxon>Salinibacillus</taxon>
    </lineage>
</organism>
<feature type="transmembrane region" description="Helical" evidence="18">
    <location>
        <begin position="21"/>
        <end position="42"/>
    </location>
</feature>
<dbReference type="GO" id="GO:0008360">
    <property type="term" value="P:regulation of cell shape"/>
    <property type="evidence" value="ECO:0007669"/>
    <property type="project" value="UniProtKB-KW"/>
</dbReference>
<evidence type="ECO:0000256" key="9">
    <source>
        <dbReference type="ARBA" id="ARBA00022801"/>
    </source>
</evidence>
<comment type="caution">
    <text evidence="21">The sequence shown here is derived from an EMBL/GenBank/DDBJ whole genome shotgun (WGS) entry which is preliminary data.</text>
</comment>
<dbReference type="InterPro" id="IPR023346">
    <property type="entry name" value="Lysozyme-like_dom_sf"/>
</dbReference>
<dbReference type="Pfam" id="PF00905">
    <property type="entry name" value="Transpeptidase"/>
    <property type="match status" value="1"/>
</dbReference>
<keyword evidence="4" id="KW-0121">Carboxypeptidase</keyword>